<comment type="caution">
    <text evidence="3">The sequence shown here is derived from an EMBL/GenBank/DDBJ whole genome shotgun (WGS) entry which is preliminary data.</text>
</comment>
<proteinExistence type="predicted"/>
<accession>A0AAV7I3B8</accession>
<name>A0AAV7I3B8_COTGL</name>
<dbReference type="Proteomes" id="UP000826195">
    <property type="component" value="Unassembled WGS sequence"/>
</dbReference>
<feature type="transmembrane region" description="Helical" evidence="2">
    <location>
        <begin position="93"/>
        <end position="113"/>
    </location>
</feature>
<organism evidence="3 4">
    <name type="scientific">Cotesia glomerata</name>
    <name type="common">Lepidopteran parasitic wasp</name>
    <name type="synonym">Apanteles glomeratus</name>
    <dbReference type="NCBI Taxonomy" id="32391"/>
    <lineage>
        <taxon>Eukaryota</taxon>
        <taxon>Metazoa</taxon>
        <taxon>Ecdysozoa</taxon>
        <taxon>Arthropoda</taxon>
        <taxon>Hexapoda</taxon>
        <taxon>Insecta</taxon>
        <taxon>Pterygota</taxon>
        <taxon>Neoptera</taxon>
        <taxon>Endopterygota</taxon>
        <taxon>Hymenoptera</taxon>
        <taxon>Apocrita</taxon>
        <taxon>Ichneumonoidea</taxon>
        <taxon>Braconidae</taxon>
        <taxon>Microgastrinae</taxon>
        <taxon>Cotesia</taxon>
    </lineage>
</organism>
<evidence type="ECO:0000256" key="1">
    <source>
        <dbReference type="SAM" id="MobiDB-lite"/>
    </source>
</evidence>
<keyword evidence="2" id="KW-0812">Transmembrane</keyword>
<evidence type="ECO:0000313" key="3">
    <source>
        <dbReference type="EMBL" id="KAH0546224.1"/>
    </source>
</evidence>
<protein>
    <submittedName>
        <fullName evidence="3">Uncharacterized protein</fullName>
    </submittedName>
</protein>
<dbReference type="AlphaFoldDB" id="A0AAV7I3B8"/>
<feature type="region of interest" description="Disordered" evidence="1">
    <location>
        <begin position="119"/>
        <end position="142"/>
    </location>
</feature>
<evidence type="ECO:0000256" key="2">
    <source>
        <dbReference type="SAM" id="Phobius"/>
    </source>
</evidence>
<gene>
    <name evidence="3" type="ORF">KQX54_007298</name>
</gene>
<dbReference type="EMBL" id="JAHXZJ010002237">
    <property type="protein sequence ID" value="KAH0546224.1"/>
    <property type="molecule type" value="Genomic_DNA"/>
</dbReference>
<evidence type="ECO:0000313" key="4">
    <source>
        <dbReference type="Proteomes" id="UP000826195"/>
    </source>
</evidence>
<sequence length="162" mass="19239">MLFQRKLVLRTLAEQDEGRRDKGIREIFLCDPNRCISPSYFWMLGIKPLGTLRNSFQCPASQKSLTDLSPLVALFLLLLSKILLVLLQLVSLYIHVCTYVWALWGWSLIFYDFPKREEDEEKEERQIDERRERETEKKYTKENSEMEYKTTFSGIFSTVLQE</sequence>
<keyword evidence="2" id="KW-0472">Membrane</keyword>
<keyword evidence="2" id="KW-1133">Transmembrane helix</keyword>
<keyword evidence="4" id="KW-1185">Reference proteome</keyword>
<reference evidence="3 4" key="1">
    <citation type="journal article" date="2021" name="J. Hered.">
        <title>A chromosome-level genome assembly of the parasitoid wasp, Cotesia glomerata (Hymenoptera: Braconidae).</title>
        <authorList>
            <person name="Pinto B.J."/>
            <person name="Weis J.J."/>
            <person name="Gamble T."/>
            <person name="Ode P.J."/>
            <person name="Paul R."/>
            <person name="Zaspel J.M."/>
        </authorList>
    </citation>
    <scope>NUCLEOTIDE SEQUENCE [LARGE SCALE GENOMIC DNA]</scope>
    <source>
        <strain evidence="3">CgM1</strain>
    </source>
</reference>